<dbReference type="Proteomes" id="UP000298860">
    <property type="component" value="Unassembled WGS sequence"/>
</dbReference>
<sequence length="274" mass="29124">MDTAVRTIRSPDGTTIAVERTGTGSPLVLVSGALTDRTQWRRVLPLLAERHAVYAVDRRGRGGSGDRTGHATDGYHPRLEIDDVVAVLDAVAEETGRPVNVLGHSSGALLVLGAARAAARVRRVVGYEPPIGRDTGALDPPLSARLAAHVAAGDRETAVLTFLREGVGLPADQVDLVRRAPTWPASVALAHTVPYDMRIQEESRRARDGFAGLGVPVLLLLGTASSEWMAQGLRELAATLPDARLVSLPDQGHLAMVDAPALFAERVLEFLTEP</sequence>
<evidence type="ECO:0000313" key="3">
    <source>
        <dbReference type="Proteomes" id="UP000298860"/>
    </source>
</evidence>
<protein>
    <submittedName>
        <fullName evidence="2">Alpha/beta hydrolase</fullName>
    </submittedName>
</protein>
<dbReference type="InterPro" id="IPR000073">
    <property type="entry name" value="AB_hydrolase_1"/>
</dbReference>
<dbReference type="EMBL" id="BJFL01000031">
    <property type="protein sequence ID" value="GDY32971.1"/>
    <property type="molecule type" value="Genomic_DNA"/>
</dbReference>
<dbReference type="InterPro" id="IPR050228">
    <property type="entry name" value="Carboxylesterase_BioH"/>
</dbReference>
<evidence type="ECO:0000259" key="1">
    <source>
        <dbReference type="Pfam" id="PF12697"/>
    </source>
</evidence>
<keyword evidence="3" id="KW-1185">Reference proteome</keyword>
<accession>A0A4D4J8I1</accession>
<name>A0A4D4J8I1_9PSEU</name>
<dbReference type="RefSeq" id="WP_137815951.1">
    <property type="nucleotide sequence ID" value="NZ_BJFL01000031.1"/>
</dbReference>
<proteinExistence type="predicted"/>
<comment type="caution">
    <text evidence="2">The sequence shown here is derived from an EMBL/GenBank/DDBJ whole genome shotgun (WGS) entry which is preliminary data.</text>
</comment>
<dbReference type="SUPFAM" id="SSF53474">
    <property type="entry name" value="alpha/beta-Hydrolases"/>
    <property type="match status" value="1"/>
</dbReference>
<dbReference type="GO" id="GO:0016787">
    <property type="term" value="F:hydrolase activity"/>
    <property type="evidence" value="ECO:0007669"/>
    <property type="project" value="UniProtKB-KW"/>
</dbReference>
<dbReference type="Pfam" id="PF12697">
    <property type="entry name" value="Abhydrolase_6"/>
    <property type="match status" value="1"/>
</dbReference>
<keyword evidence="2" id="KW-0378">Hydrolase</keyword>
<reference evidence="3" key="1">
    <citation type="submission" date="2019-04" db="EMBL/GenBank/DDBJ databases">
        <title>Draft genome sequence of Pseudonocardiaceae bacterium SL3-2-4.</title>
        <authorList>
            <person name="Ningsih F."/>
            <person name="Yokota A."/>
            <person name="Sakai Y."/>
            <person name="Nanatani K."/>
            <person name="Yabe S."/>
            <person name="Oetari A."/>
            <person name="Sjamsuridzal W."/>
        </authorList>
    </citation>
    <scope>NUCLEOTIDE SEQUENCE [LARGE SCALE GENOMIC DNA]</scope>
    <source>
        <strain evidence="3">SL3-2-4</strain>
    </source>
</reference>
<dbReference type="PANTHER" id="PTHR43194:SF5">
    <property type="entry name" value="PIMELOYL-[ACYL-CARRIER PROTEIN] METHYL ESTER ESTERASE"/>
    <property type="match status" value="1"/>
</dbReference>
<evidence type="ECO:0000313" key="2">
    <source>
        <dbReference type="EMBL" id="GDY32971.1"/>
    </source>
</evidence>
<feature type="domain" description="AB hydrolase-1" evidence="1">
    <location>
        <begin position="27"/>
        <end position="265"/>
    </location>
</feature>
<dbReference type="InterPro" id="IPR029058">
    <property type="entry name" value="AB_hydrolase_fold"/>
</dbReference>
<dbReference type="OrthoDB" id="63519at2"/>
<dbReference type="AlphaFoldDB" id="A0A4D4J8I1"/>
<dbReference type="Gene3D" id="3.40.50.1820">
    <property type="entry name" value="alpha/beta hydrolase"/>
    <property type="match status" value="1"/>
</dbReference>
<dbReference type="PANTHER" id="PTHR43194">
    <property type="entry name" value="HYDROLASE ALPHA/BETA FOLD FAMILY"/>
    <property type="match status" value="1"/>
</dbReference>
<organism evidence="2 3">
    <name type="scientific">Gandjariella thermophila</name>
    <dbReference type="NCBI Taxonomy" id="1931992"/>
    <lineage>
        <taxon>Bacteria</taxon>
        <taxon>Bacillati</taxon>
        <taxon>Actinomycetota</taxon>
        <taxon>Actinomycetes</taxon>
        <taxon>Pseudonocardiales</taxon>
        <taxon>Pseudonocardiaceae</taxon>
        <taxon>Gandjariella</taxon>
    </lineage>
</organism>
<gene>
    <name evidence="2" type="ORF">GTS_46040</name>
</gene>